<feature type="region of interest" description="Disordered" evidence="1">
    <location>
        <begin position="52"/>
        <end position="131"/>
    </location>
</feature>
<accession>A0A6G1KY73</accession>
<keyword evidence="3" id="KW-1185">Reference proteome</keyword>
<dbReference type="Proteomes" id="UP000799436">
    <property type="component" value="Unassembled WGS sequence"/>
</dbReference>
<reference evidence="2" key="1">
    <citation type="journal article" date="2020" name="Stud. Mycol.">
        <title>101 Dothideomycetes genomes: a test case for predicting lifestyles and emergence of pathogens.</title>
        <authorList>
            <person name="Haridas S."/>
            <person name="Albert R."/>
            <person name="Binder M."/>
            <person name="Bloem J."/>
            <person name="Labutti K."/>
            <person name="Salamov A."/>
            <person name="Andreopoulos B."/>
            <person name="Baker S."/>
            <person name="Barry K."/>
            <person name="Bills G."/>
            <person name="Bluhm B."/>
            <person name="Cannon C."/>
            <person name="Castanera R."/>
            <person name="Culley D."/>
            <person name="Daum C."/>
            <person name="Ezra D."/>
            <person name="Gonzalez J."/>
            <person name="Henrissat B."/>
            <person name="Kuo A."/>
            <person name="Liang C."/>
            <person name="Lipzen A."/>
            <person name="Lutzoni F."/>
            <person name="Magnuson J."/>
            <person name="Mondo S."/>
            <person name="Nolan M."/>
            <person name="Ohm R."/>
            <person name="Pangilinan J."/>
            <person name="Park H.-J."/>
            <person name="Ramirez L."/>
            <person name="Alfaro M."/>
            <person name="Sun H."/>
            <person name="Tritt A."/>
            <person name="Yoshinaga Y."/>
            <person name="Zwiers L.-H."/>
            <person name="Turgeon B."/>
            <person name="Goodwin S."/>
            <person name="Spatafora J."/>
            <person name="Crous P."/>
            <person name="Grigoriev I."/>
        </authorList>
    </citation>
    <scope>NUCLEOTIDE SEQUENCE</scope>
    <source>
        <strain evidence="2">CBS 116005</strain>
    </source>
</reference>
<organism evidence="2 3">
    <name type="scientific">Teratosphaeria nubilosa</name>
    <dbReference type="NCBI Taxonomy" id="161662"/>
    <lineage>
        <taxon>Eukaryota</taxon>
        <taxon>Fungi</taxon>
        <taxon>Dikarya</taxon>
        <taxon>Ascomycota</taxon>
        <taxon>Pezizomycotina</taxon>
        <taxon>Dothideomycetes</taxon>
        <taxon>Dothideomycetidae</taxon>
        <taxon>Mycosphaerellales</taxon>
        <taxon>Teratosphaeriaceae</taxon>
        <taxon>Teratosphaeria</taxon>
    </lineage>
</organism>
<feature type="compositionally biased region" description="Acidic residues" evidence="1">
    <location>
        <begin position="117"/>
        <end position="131"/>
    </location>
</feature>
<sequence>MSNVLSEKQMQLLAAVCEVMKADIDWNRVAEIADMTTAKYARDSWTIVRNKLMGGKKPAAKKGKEGKEGKAMTKKRKAADAEEGGDDEEAPTAKKTASRKKRATPAAEEDCQVKKEEEEEEEEEEAEDEFS</sequence>
<protein>
    <recommendedName>
        <fullName evidence="4">Myb-like domain-containing protein</fullName>
    </recommendedName>
</protein>
<name>A0A6G1KY73_9PEZI</name>
<feature type="compositionally biased region" description="Acidic residues" evidence="1">
    <location>
        <begin position="81"/>
        <end position="90"/>
    </location>
</feature>
<dbReference type="EMBL" id="ML995904">
    <property type="protein sequence ID" value="KAF2764994.1"/>
    <property type="molecule type" value="Genomic_DNA"/>
</dbReference>
<dbReference type="AlphaFoldDB" id="A0A6G1KY73"/>
<evidence type="ECO:0008006" key="4">
    <source>
        <dbReference type="Google" id="ProtNLM"/>
    </source>
</evidence>
<proteinExistence type="predicted"/>
<evidence type="ECO:0000256" key="1">
    <source>
        <dbReference type="SAM" id="MobiDB-lite"/>
    </source>
</evidence>
<dbReference type="OrthoDB" id="3650424at2759"/>
<evidence type="ECO:0000313" key="2">
    <source>
        <dbReference type="EMBL" id="KAF2764994.1"/>
    </source>
</evidence>
<gene>
    <name evidence="2" type="ORF">EJ03DRAFT_355299</name>
</gene>
<feature type="compositionally biased region" description="Basic and acidic residues" evidence="1">
    <location>
        <begin position="62"/>
        <end position="71"/>
    </location>
</feature>
<evidence type="ECO:0000313" key="3">
    <source>
        <dbReference type="Proteomes" id="UP000799436"/>
    </source>
</evidence>